<organism evidence="3 4">
    <name type="scientific">Lepeophtheirus salmonis</name>
    <name type="common">Salmon louse</name>
    <name type="synonym">Caligus salmonis</name>
    <dbReference type="NCBI Taxonomy" id="72036"/>
    <lineage>
        <taxon>Eukaryota</taxon>
        <taxon>Metazoa</taxon>
        <taxon>Ecdysozoa</taxon>
        <taxon>Arthropoda</taxon>
        <taxon>Crustacea</taxon>
        <taxon>Multicrustacea</taxon>
        <taxon>Hexanauplia</taxon>
        <taxon>Copepoda</taxon>
        <taxon>Siphonostomatoida</taxon>
        <taxon>Caligidae</taxon>
        <taxon>Lepeophtheirus</taxon>
    </lineage>
</organism>
<reference evidence="3" key="1">
    <citation type="submission" date="2021-02" db="EMBL/GenBank/DDBJ databases">
        <authorList>
            <person name="Bekaert M."/>
        </authorList>
    </citation>
    <scope>NUCLEOTIDE SEQUENCE</scope>
    <source>
        <strain evidence="3">IoA-00</strain>
    </source>
</reference>
<keyword evidence="2" id="KW-0732">Signal</keyword>
<evidence type="ECO:0000313" key="3">
    <source>
        <dbReference type="EMBL" id="CAF2936500.1"/>
    </source>
</evidence>
<name>A0A7R8CUH4_LEPSM</name>
<evidence type="ECO:0000313" key="4">
    <source>
        <dbReference type="Proteomes" id="UP000675881"/>
    </source>
</evidence>
<dbReference type="EMBL" id="HG994584">
    <property type="protein sequence ID" value="CAF2936500.1"/>
    <property type="molecule type" value="Genomic_DNA"/>
</dbReference>
<protein>
    <submittedName>
        <fullName evidence="3">KRAB</fullName>
    </submittedName>
</protein>
<evidence type="ECO:0000256" key="2">
    <source>
        <dbReference type="SAM" id="SignalP"/>
    </source>
</evidence>
<gene>
    <name evidence="3" type="ORF">LSAA_9730</name>
</gene>
<proteinExistence type="predicted"/>
<accession>A0A7R8CUH4</accession>
<dbReference type="Proteomes" id="UP000675881">
    <property type="component" value="Chromosome 5"/>
</dbReference>
<feature type="region of interest" description="Disordered" evidence="1">
    <location>
        <begin position="130"/>
        <end position="153"/>
    </location>
</feature>
<feature type="signal peptide" evidence="2">
    <location>
        <begin position="1"/>
        <end position="19"/>
    </location>
</feature>
<sequence>MKFLVLSTLLGCLPPLPTWFPILMELLSPLTHPPSLMLRLNTLLLRDTLMEVPMLTDQFMDILTTLLLMAMDTLMVLLPTLLLDTLPWSLTPNGAVTPADTPDVAAAKAAHVAAGGAGHYAAGYPHAHGPAHHGAAHHGLAHHGPAHHGAAHHGFAHHGTAHHGFAHAGHQAGYGPGYNGLVAHPNGAVVPVESPEIQAAPCSSLRCPCQSLLISLSLLFNISRKNHLVLFLCIALNCLRVLFR</sequence>
<feature type="chain" id="PRO_5043512483" evidence="2">
    <location>
        <begin position="20"/>
        <end position="244"/>
    </location>
</feature>
<evidence type="ECO:0000256" key="1">
    <source>
        <dbReference type="SAM" id="MobiDB-lite"/>
    </source>
</evidence>
<dbReference type="AlphaFoldDB" id="A0A7R8CUH4"/>
<keyword evidence="4" id="KW-1185">Reference proteome</keyword>